<keyword evidence="3" id="KW-1003">Cell membrane</keyword>
<evidence type="ECO:0000256" key="6">
    <source>
        <dbReference type="ARBA" id="ARBA00022989"/>
    </source>
</evidence>
<dbReference type="GO" id="GO:0030171">
    <property type="term" value="F:voltage-gated proton channel activity"/>
    <property type="evidence" value="ECO:0007669"/>
    <property type="project" value="InterPro"/>
</dbReference>
<dbReference type="EMBL" id="JAUTDP010000002">
    <property type="protein sequence ID" value="KAK3402139.1"/>
    <property type="molecule type" value="Genomic_DNA"/>
</dbReference>
<feature type="transmembrane region" description="Helical" evidence="10">
    <location>
        <begin position="133"/>
        <end position="155"/>
    </location>
</feature>
<dbReference type="PANTHER" id="PTHR46480">
    <property type="entry name" value="F20B24.22"/>
    <property type="match status" value="1"/>
</dbReference>
<evidence type="ECO:0000256" key="5">
    <source>
        <dbReference type="ARBA" id="ARBA00022882"/>
    </source>
</evidence>
<feature type="transmembrane region" description="Helical" evidence="10">
    <location>
        <begin position="63"/>
        <end position="86"/>
    </location>
</feature>
<evidence type="ECO:0000256" key="9">
    <source>
        <dbReference type="ARBA" id="ARBA00023303"/>
    </source>
</evidence>
<dbReference type="GO" id="GO:0005886">
    <property type="term" value="C:plasma membrane"/>
    <property type="evidence" value="ECO:0007669"/>
    <property type="project" value="UniProtKB-SubCell"/>
</dbReference>
<gene>
    <name evidence="11" type="ORF">B0T20DRAFT_476241</name>
</gene>
<reference evidence="11" key="2">
    <citation type="submission" date="2023-07" db="EMBL/GenBank/DDBJ databases">
        <authorList>
            <consortium name="Lawrence Berkeley National Laboratory"/>
            <person name="Haridas S."/>
            <person name="Hensen N."/>
            <person name="Bonometti L."/>
            <person name="Westerberg I."/>
            <person name="Brannstrom I.O."/>
            <person name="Guillou S."/>
            <person name="Cros-Aarteil S."/>
            <person name="Calhoun S."/>
            <person name="Kuo A."/>
            <person name="Mondo S."/>
            <person name="Pangilinan J."/>
            <person name="Riley R."/>
            <person name="LaButti K."/>
            <person name="Andreopoulos B."/>
            <person name="Lipzen A."/>
            <person name="Chen C."/>
            <person name="Yanf M."/>
            <person name="Daum C."/>
            <person name="Ng V."/>
            <person name="Clum A."/>
            <person name="Steindorff A."/>
            <person name="Ohm R."/>
            <person name="Martin F."/>
            <person name="Silar P."/>
            <person name="Natvig D."/>
            <person name="Lalanne C."/>
            <person name="Gautier V."/>
            <person name="Ament-velasquez S.L."/>
            <person name="Kruys A."/>
            <person name="Hutchinson M.I."/>
            <person name="Powell A.J."/>
            <person name="Barry K."/>
            <person name="Miller A.N."/>
            <person name="Grigoriev I.V."/>
            <person name="Debuchy R."/>
            <person name="Gladieux P."/>
            <person name="Thoren M.H."/>
            <person name="Johannesson H."/>
        </authorList>
    </citation>
    <scope>NUCLEOTIDE SEQUENCE</scope>
    <source>
        <strain evidence="11">FGSC 1904</strain>
    </source>
</reference>
<proteinExistence type="predicted"/>
<feature type="transmembrane region" description="Helical" evidence="10">
    <location>
        <begin position="106"/>
        <end position="126"/>
    </location>
</feature>
<evidence type="ECO:0000313" key="12">
    <source>
        <dbReference type="Proteomes" id="UP001281003"/>
    </source>
</evidence>
<sequence length="222" mass="24287">MAEADPGNEGGRADQLSLYSSSSQHGFFIPQSSSSSPSAALSWDHRRLRVQAKSFLSSKTKHYVVLALVAVDMASIVADIFVGLVACDLNQKGAKWVAETREGLHVFGTVVSSLFMVELAGMVWAFGAGFFGAWFHGLDATVIVASFAVDVVMLAMHGNNSIEEIAGLIIVLGLWRFMKITEELSVGVSEGMEQMRDWVEELERENLELKRELTDRCGAREV</sequence>
<dbReference type="InterPro" id="IPR027359">
    <property type="entry name" value="Volt_channel_dom_sf"/>
</dbReference>
<evidence type="ECO:0000256" key="8">
    <source>
        <dbReference type="ARBA" id="ARBA00023136"/>
    </source>
</evidence>
<keyword evidence="9" id="KW-0407">Ion channel</keyword>
<comment type="subcellular location">
    <subcellularLocation>
        <location evidence="1">Cell membrane</location>
        <topology evidence="1">Multi-pass membrane protein</topology>
    </subcellularLocation>
</comment>
<dbReference type="Gene3D" id="1.20.120.350">
    <property type="entry name" value="Voltage-gated potassium channels. Chain C"/>
    <property type="match status" value="1"/>
</dbReference>
<dbReference type="AlphaFoldDB" id="A0AAE0PLK8"/>
<keyword evidence="2" id="KW-0813">Transport</keyword>
<dbReference type="InterPro" id="IPR031846">
    <property type="entry name" value="Hvcn1"/>
</dbReference>
<name>A0AAE0PLK8_SORBR</name>
<evidence type="ECO:0000256" key="10">
    <source>
        <dbReference type="SAM" id="Phobius"/>
    </source>
</evidence>
<accession>A0AAE0PLK8</accession>
<evidence type="ECO:0000256" key="7">
    <source>
        <dbReference type="ARBA" id="ARBA00023065"/>
    </source>
</evidence>
<dbReference type="PANTHER" id="PTHR46480:SF1">
    <property type="entry name" value="VOLTAGE-GATED HYDROGEN CHANNEL 1"/>
    <property type="match status" value="1"/>
</dbReference>
<keyword evidence="6 10" id="KW-1133">Transmembrane helix</keyword>
<evidence type="ECO:0008006" key="13">
    <source>
        <dbReference type="Google" id="ProtNLM"/>
    </source>
</evidence>
<keyword evidence="4 10" id="KW-0812">Transmembrane</keyword>
<dbReference type="Proteomes" id="UP001281003">
    <property type="component" value="Unassembled WGS sequence"/>
</dbReference>
<reference evidence="11" key="1">
    <citation type="journal article" date="2023" name="Mol. Phylogenet. Evol.">
        <title>Genome-scale phylogeny and comparative genomics of the fungal order Sordariales.</title>
        <authorList>
            <person name="Hensen N."/>
            <person name="Bonometti L."/>
            <person name="Westerberg I."/>
            <person name="Brannstrom I.O."/>
            <person name="Guillou S."/>
            <person name="Cros-Aarteil S."/>
            <person name="Calhoun S."/>
            <person name="Haridas S."/>
            <person name="Kuo A."/>
            <person name="Mondo S."/>
            <person name="Pangilinan J."/>
            <person name="Riley R."/>
            <person name="LaButti K."/>
            <person name="Andreopoulos B."/>
            <person name="Lipzen A."/>
            <person name="Chen C."/>
            <person name="Yan M."/>
            <person name="Daum C."/>
            <person name="Ng V."/>
            <person name="Clum A."/>
            <person name="Steindorff A."/>
            <person name="Ohm R.A."/>
            <person name="Martin F."/>
            <person name="Silar P."/>
            <person name="Natvig D.O."/>
            <person name="Lalanne C."/>
            <person name="Gautier V."/>
            <person name="Ament-Velasquez S.L."/>
            <person name="Kruys A."/>
            <person name="Hutchinson M.I."/>
            <person name="Powell A.J."/>
            <person name="Barry K."/>
            <person name="Miller A.N."/>
            <person name="Grigoriev I.V."/>
            <person name="Debuchy R."/>
            <person name="Gladieux P."/>
            <person name="Hiltunen Thoren M."/>
            <person name="Johannesson H."/>
        </authorList>
    </citation>
    <scope>NUCLEOTIDE SEQUENCE</scope>
    <source>
        <strain evidence="11">FGSC 1904</strain>
    </source>
</reference>
<evidence type="ECO:0000256" key="4">
    <source>
        <dbReference type="ARBA" id="ARBA00022692"/>
    </source>
</evidence>
<evidence type="ECO:0000256" key="2">
    <source>
        <dbReference type="ARBA" id="ARBA00022448"/>
    </source>
</evidence>
<comment type="caution">
    <text evidence="11">The sequence shown here is derived from an EMBL/GenBank/DDBJ whole genome shotgun (WGS) entry which is preliminary data.</text>
</comment>
<evidence type="ECO:0000313" key="11">
    <source>
        <dbReference type="EMBL" id="KAK3402139.1"/>
    </source>
</evidence>
<keyword evidence="7" id="KW-0406">Ion transport</keyword>
<evidence type="ECO:0000256" key="1">
    <source>
        <dbReference type="ARBA" id="ARBA00004651"/>
    </source>
</evidence>
<protein>
    <recommendedName>
        <fullName evidence="13">Voltage-gated hydrogen channel 1</fullName>
    </recommendedName>
</protein>
<organism evidence="11 12">
    <name type="scientific">Sordaria brevicollis</name>
    <dbReference type="NCBI Taxonomy" id="83679"/>
    <lineage>
        <taxon>Eukaryota</taxon>
        <taxon>Fungi</taxon>
        <taxon>Dikarya</taxon>
        <taxon>Ascomycota</taxon>
        <taxon>Pezizomycotina</taxon>
        <taxon>Sordariomycetes</taxon>
        <taxon>Sordariomycetidae</taxon>
        <taxon>Sordariales</taxon>
        <taxon>Sordariaceae</taxon>
        <taxon>Sordaria</taxon>
    </lineage>
</organism>
<keyword evidence="8 10" id="KW-0472">Membrane</keyword>
<evidence type="ECO:0000256" key="3">
    <source>
        <dbReference type="ARBA" id="ARBA00022475"/>
    </source>
</evidence>
<dbReference type="GO" id="GO:0034702">
    <property type="term" value="C:monoatomic ion channel complex"/>
    <property type="evidence" value="ECO:0007669"/>
    <property type="project" value="UniProtKB-KW"/>
</dbReference>
<keyword evidence="12" id="KW-1185">Reference proteome</keyword>
<keyword evidence="5" id="KW-0851">Voltage-gated channel</keyword>